<dbReference type="EMBL" id="CM023470">
    <property type="protein sequence ID" value="KAH7980424.1"/>
    <property type="molecule type" value="Genomic_DNA"/>
</dbReference>
<evidence type="ECO:0000313" key="2">
    <source>
        <dbReference type="Proteomes" id="UP000821865"/>
    </source>
</evidence>
<reference evidence="1" key="1">
    <citation type="submission" date="2020-05" db="EMBL/GenBank/DDBJ databases">
        <title>Large-scale comparative analyses of tick genomes elucidate their genetic diversity and vector capacities.</title>
        <authorList>
            <person name="Jia N."/>
            <person name="Wang J."/>
            <person name="Shi W."/>
            <person name="Du L."/>
            <person name="Sun Y."/>
            <person name="Zhan W."/>
            <person name="Jiang J."/>
            <person name="Wang Q."/>
            <person name="Zhang B."/>
            <person name="Ji P."/>
            <person name="Sakyi L.B."/>
            <person name="Cui X."/>
            <person name="Yuan T."/>
            <person name="Jiang B."/>
            <person name="Yang W."/>
            <person name="Lam T.T.-Y."/>
            <person name="Chang Q."/>
            <person name="Ding S."/>
            <person name="Wang X."/>
            <person name="Zhu J."/>
            <person name="Ruan X."/>
            <person name="Zhao L."/>
            <person name="Wei J."/>
            <person name="Que T."/>
            <person name="Du C."/>
            <person name="Cheng J."/>
            <person name="Dai P."/>
            <person name="Han X."/>
            <person name="Huang E."/>
            <person name="Gao Y."/>
            <person name="Liu J."/>
            <person name="Shao H."/>
            <person name="Ye R."/>
            <person name="Li L."/>
            <person name="Wei W."/>
            <person name="Wang X."/>
            <person name="Wang C."/>
            <person name="Yang T."/>
            <person name="Huo Q."/>
            <person name="Li W."/>
            <person name="Guo W."/>
            <person name="Chen H."/>
            <person name="Zhou L."/>
            <person name="Ni X."/>
            <person name="Tian J."/>
            <person name="Zhou Y."/>
            <person name="Sheng Y."/>
            <person name="Liu T."/>
            <person name="Pan Y."/>
            <person name="Xia L."/>
            <person name="Li J."/>
            <person name="Zhao F."/>
            <person name="Cao W."/>
        </authorList>
    </citation>
    <scope>NUCLEOTIDE SEQUENCE</scope>
    <source>
        <strain evidence="1">Dsil-2018</strain>
    </source>
</reference>
<proteinExistence type="predicted"/>
<evidence type="ECO:0000313" key="1">
    <source>
        <dbReference type="EMBL" id="KAH7980424.1"/>
    </source>
</evidence>
<keyword evidence="2" id="KW-1185">Reference proteome</keyword>
<organism evidence="1 2">
    <name type="scientific">Dermacentor silvarum</name>
    <name type="common">Tick</name>
    <dbReference type="NCBI Taxonomy" id="543639"/>
    <lineage>
        <taxon>Eukaryota</taxon>
        <taxon>Metazoa</taxon>
        <taxon>Ecdysozoa</taxon>
        <taxon>Arthropoda</taxon>
        <taxon>Chelicerata</taxon>
        <taxon>Arachnida</taxon>
        <taxon>Acari</taxon>
        <taxon>Parasitiformes</taxon>
        <taxon>Ixodida</taxon>
        <taxon>Ixodoidea</taxon>
        <taxon>Ixodidae</taxon>
        <taxon>Rhipicephalinae</taxon>
        <taxon>Dermacentor</taxon>
    </lineage>
</organism>
<accession>A0ACB8E1G7</accession>
<comment type="caution">
    <text evidence="1">The sequence shown here is derived from an EMBL/GenBank/DDBJ whole genome shotgun (WGS) entry which is preliminary data.</text>
</comment>
<protein>
    <submittedName>
        <fullName evidence="1">Uncharacterized protein</fullName>
    </submittedName>
</protein>
<sequence length="196" mass="22301">MRQLCTPPSHSSVVSLDLQALFMFPSSEYLRSLSAFDQKRYSEKLFVYGVQCPDPYGIPESDWIKDADAKRLCPPVKMTNVVIYLLFSPNLFRPESIENYKCLEAYNYFESGKKPRKLAAEPKHTCESFNSSDKEIFERLQKASSRAVVLRSIPKLDPEDTNSASEDEEMYTFLRLPSLVQPLMGCGIAAAMMWAS</sequence>
<name>A0ACB8E1G7_DERSI</name>
<dbReference type="Proteomes" id="UP000821865">
    <property type="component" value="Chromosome 1"/>
</dbReference>
<gene>
    <name evidence="1" type="ORF">HPB49_015988</name>
</gene>